<dbReference type="eggNOG" id="KOG0530">
    <property type="taxonomic scope" value="Eukaryota"/>
</dbReference>
<dbReference type="AlphaFoldDB" id="A0A1I7UY70"/>
<name>A0A1I7UY70_9PELO</name>
<dbReference type="Proteomes" id="UP000095282">
    <property type="component" value="Unplaced"/>
</dbReference>
<sequence>MESGDISSTALYKNNEEWKDIYPIYPSKDEEVAVKIAVTEDFIDAFAYFRAALLKNEKSTRLMSLLGDCIRLNPANYTVWQYHLDLKKEMRYLYDIILES</sequence>
<evidence type="ECO:0000313" key="2">
    <source>
        <dbReference type="WBParaSite" id="Csp11.Scaffold630.g20523.t1"/>
    </source>
</evidence>
<protein>
    <submittedName>
        <fullName evidence="2">TPR_REGION domain-containing protein</fullName>
    </submittedName>
</protein>
<proteinExistence type="predicted"/>
<organism evidence="1 2">
    <name type="scientific">Caenorhabditis tropicalis</name>
    <dbReference type="NCBI Taxonomy" id="1561998"/>
    <lineage>
        <taxon>Eukaryota</taxon>
        <taxon>Metazoa</taxon>
        <taxon>Ecdysozoa</taxon>
        <taxon>Nematoda</taxon>
        <taxon>Chromadorea</taxon>
        <taxon>Rhabditida</taxon>
        <taxon>Rhabditina</taxon>
        <taxon>Rhabditomorpha</taxon>
        <taxon>Rhabditoidea</taxon>
        <taxon>Rhabditidae</taxon>
        <taxon>Peloderinae</taxon>
        <taxon>Caenorhabditis</taxon>
    </lineage>
</organism>
<dbReference type="SUPFAM" id="SSF48439">
    <property type="entry name" value="Protein prenylyltransferase"/>
    <property type="match status" value="1"/>
</dbReference>
<dbReference type="WBParaSite" id="Csp11.Scaffold630.g20523.t1">
    <property type="protein sequence ID" value="Csp11.Scaffold630.g20523.t1"/>
    <property type="gene ID" value="Csp11.Scaffold630.g20523"/>
</dbReference>
<dbReference type="Gene3D" id="1.25.40.120">
    <property type="entry name" value="Protein prenylyltransferase"/>
    <property type="match status" value="1"/>
</dbReference>
<dbReference type="STRING" id="1561998.A0A1I7UY70"/>
<accession>A0A1I7UY70</accession>
<evidence type="ECO:0000313" key="1">
    <source>
        <dbReference type="Proteomes" id="UP000095282"/>
    </source>
</evidence>
<keyword evidence="1" id="KW-1185">Reference proteome</keyword>
<reference evidence="2" key="1">
    <citation type="submission" date="2016-11" db="UniProtKB">
        <authorList>
            <consortium name="WormBaseParasite"/>
        </authorList>
    </citation>
    <scope>IDENTIFICATION</scope>
</reference>